<dbReference type="OrthoDB" id="9182647at2"/>
<comment type="caution">
    <text evidence="1">The sequence shown here is derived from an EMBL/GenBank/DDBJ whole genome shotgun (WGS) entry which is preliminary data.</text>
</comment>
<organism evidence="1 2">
    <name type="scientific">Rubrivivax rivuli</name>
    <dbReference type="NCBI Taxonomy" id="1862385"/>
    <lineage>
        <taxon>Bacteria</taxon>
        <taxon>Pseudomonadati</taxon>
        <taxon>Pseudomonadota</taxon>
        <taxon>Betaproteobacteria</taxon>
        <taxon>Burkholderiales</taxon>
        <taxon>Sphaerotilaceae</taxon>
        <taxon>Rubrivivax</taxon>
    </lineage>
</organism>
<reference evidence="1 2" key="1">
    <citation type="submission" date="2019-01" db="EMBL/GenBank/DDBJ databases">
        <authorList>
            <person name="Chen W.-M."/>
        </authorList>
    </citation>
    <scope>NUCLEOTIDE SEQUENCE [LARGE SCALE GENOMIC DNA]</scope>
    <source>
        <strain evidence="1 2">KYPY4</strain>
    </source>
</reference>
<accession>A0A437REB9</accession>
<evidence type="ECO:0000313" key="2">
    <source>
        <dbReference type="Proteomes" id="UP000285575"/>
    </source>
</evidence>
<proteinExistence type="predicted"/>
<name>A0A437REB9_9BURK</name>
<dbReference type="Proteomes" id="UP000285575">
    <property type="component" value="Unassembled WGS sequence"/>
</dbReference>
<keyword evidence="2" id="KW-1185">Reference proteome</keyword>
<dbReference type="EMBL" id="SACR01000004">
    <property type="protein sequence ID" value="RVU45074.1"/>
    <property type="molecule type" value="Genomic_DNA"/>
</dbReference>
<sequence length="63" mass="6999">MPQHDFDLIDAMKDRALGLKRPTKKSELLRAGLHVLSALKDRQLLAALDSLQALKPGRPKKLA</sequence>
<evidence type="ECO:0000313" key="1">
    <source>
        <dbReference type="EMBL" id="RVU45074.1"/>
    </source>
</evidence>
<protein>
    <submittedName>
        <fullName evidence="1">Uncharacterized protein</fullName>
    </submittedName>
</protein>
<dbReference type="AlphaFoldDB" id="A0A437REB9"/>
<gene>
    <name evidence="1" type="ORF">EOE66_13005</name>
</gene>